<dbReference type="CDD" id="cd09333">
    <property type="entry name" value="LIM3_PINCH"/>
    <property type="match status" value="1"/>
</dbReference>
<dbReference type="Proteomes" id="UP000695022">
    <property type="component" value="Unplaced"/>
</dbReference>
<gene>
    <name evidence="7" type="primary">LOC106804953</name>
</gene>
<sequence>MFARRRSAISDYFRRLKSQVDHKMATSMLGYRREGATGGRRGAHGGTPQPRIRLQPISASELYQRRTRSANDTVRNRRQDARTMSLGNAICARCSEGFGAHEQMVNSGGEVWHTKCFVCAQCFQPFPDGVFYEFEGRKYCEHDFHVLFAPCCGLCRQWGGKAVGTDKYMCHKCHTVCEEGHIKYKSEVYHPYHFNCKTCGVELNLNAREKDGELYCLRCHDKMGIPICGACRRPIEDARIVNAMGKQWHVEHFVCAKCEKPFLGSRHFEKKGQAYCELHYHKLFGNVCFVCNQVVTGDVFQALNKSWCVPHFSCSLCDQKMGPRTKFYEFDLKPVCKKCYERFPGELKRRLMRSLKQSPYK</sequence>
<evidence type="ECO:0000256" key="2">
    <source>
        <dbReference type="ARBA" id="ARBA00022833"/>
    </source>
</evidence>
<evidence type="ECO:0000313" key="6">
    <source>
        <dbReference type="Proteomes" id="UP000695022"/>
    </source>
</evidence>
<dbReference type="CDD" id="cd09331">
    <property type="entry name" value="LIM1_PINCH"/>
    <property type="match status" value="1"/>
</dbReference>
<dbReference type="GeneID" id="106804953"/>
<dbReference type="InterPro" id="IPR047944">
    <property type="entry name" value="LIMS1/2-like_LIM1"/>
</dbReference>
<protein>
    <submittedName>
        <fullName evidence="7">LIM and senescent cell antigen-like-containing domain protein 1</fullName>
    </submittedName>
</protein>
<proteinExistence type="predicted"/>
<evidence type="ECO:0000259" key="5">
    <source>
        <dbReference type="PROSITE" id="PS50023"/>
    </source>
</evidence>
<organism evidence="6 7">
    <name type="scientific">Priapulus caudatus</name>
    <name type="common">Priapulid worm</name>
    <dbReference type="NCBI Taxonomy" id="37621"/>
    <lineage>
        <taxon>Eukaryota</taxon>
        <taxon>Metazoa</taxon>
        <taxon>Ecdysozoa</taxon>
        <taxon>Scalidophora</taxon>
        <taxon>Priapulida</taxon>
        <taxon>Priapulimorpha</taxon>
        <taxon>Priapulimorphida</taxon>
        <taxon>Priapulidae</taxon>
        <taxon>Priapulus</taxon>
    </lineage>
</organism>
<evidence type="ECO:0000313" key="7">
    <source>
        <dbReference type="RefSeq" id="XP_014661856.1"/>
    </source>
</evidence>
<dbReference type="InterPro" id="IPR001781">
    <property type="entry name" value="Znf_LIM"/>
</dbReference>
<feature type="domain" description="LIM zinc-binding" evidence="5">
    <location>
        <begin position="226"/>
        <end position="286"/>
    </location>
</feature>
<keyword evidence="1 4" id="KW-0479">Metal-binding</keyword>
<feature type="domain" description="LIM zinc-binding" evidence="5">
    <location>
        <begin position="89"/>
        <end position="150"/>
    </location>
</feature>
<dbReference type="PROSITE" id="PS00478">
    <property type="entry name" value="LIM_DOMAIN_1"/>
    <property type="match status" value="2"/>
</dbReference>
<feature type="domain" description="LIM zinc-binding" evidence="5">
    <location>
        <begin position="287"/>
        <end position="346"/>
    </location>
</feature>
<dbReference type="CDD" id="cd09335">
    <property type="entry name" value="LIM5_PINCH"/>
    <property type="match status" value="1"/>
</dbReference>
<reference evidence="7" key="1">
    <citation type="submission" date="2025-08" db="UniProtKB">
        <authorList>
            <consortium name="RefSeq"/>
        </authorList>
    </citation>
    <scope>IDENTIFICATION</scope>
</reference>
<dbReference type="PANTHER" id="PTHR24210">
    <property type="entry name" value="LIM DOMAIN-CONTAINING PROTEIN"/>
    <property type="match status" value="1"/>
</dbReference>
<accession>A0ABM1DPI5</accession>
<dbReference type="SMART" id="SM00132">
    <property type="entry name" value="LIM"/>
    <property type="match status" value="4"/>
</dbReference>
<dbReference type="Pfam" id="PF00412">
    <property type="entry name" value="LIM"/>
    <property type="match status" value="4"/>
</dbReference>
<keyword evidence="3 4" id="KW-0440">LIM domain</keyword>
<dbReference type="PROSITE" id="PS50023">
    <property type="entry name" value="LIM_DOMAIN_2"/>
    <property type="match status" value="3"/>
</dbReference>
<keyword evidence="6" id="KW-1185">Reference proteome</keyword>
<name>A0ABM1DPI5_PRICU</name>
<dbReference type="SUPFAM" id="SSF57716">
    <property type="entry name" value="Glucocorticoid receptor-like (DNA-binding domain)"/>
    <property type="match status" value="5"/>
</dbReference>
<dbReference type="PANTHER" id="PTHR24210:SF0">
    <property type="entry name" value="LIM DOMAIN-CONTAINING PROTEIN"/>
    <property type="match status" value="1"/>
</dbReference>
<keyword evidence="2 4" id="KW-0862">Zinc</keyword>
<evidence type="ECO:0000256" key="1">
    <source>
        <dbReference type="ARBA" id="ARBA00022723"/>
    </source>
</evidence>
<dbReference type="InterPro" id="IPR017351">
    <property type="entry name" value="PINCH-1-4-like"/>
</dbReference>
<dbReference type="RefSeq" id="XP_014661856.1">
    <property type="nucleotide sequence ID" value="XM_014806370.1"/>
</dbReference>
<evidence type="ECO:0000256" key="4">
    <source>
        <dbReference type="PROSITE-ProRule" id="PRU00125"/>
    </source>
</evidence>
<dbReference type="Gene3D" id="2.10.110.10">
    <property type="entry name" value="Cysteine Rich Protein"/>
    <property type="match status" value="4"/>
</dbReference>
<evidence type="ECO:0000256" key="3">
    <source>
        <dbReference type="ARBA" id="ARBA00023038"/>
    </source>
</evidence>
<dbReference type="CDD" id="cd09334">
    <property type="entry name" value="LIM4_PINCH"/>
    <property type="match status" value="1"/>
</dbReference>